<feature type="domain" description="Pyruvate kinase C-terminal" evidence="17">
    <location>
        <begin position="360"/>
        <end position="473"/>
    </location>
</feature>
<accession>A0AAE3KLF5</accession>
<comment type="caution">
    <text evidence="18">The sequence shown here is derived from an EMBL/GenBank/DDBJ whole genome shotgun (WGS) entry which is preliminary data.</text>
</comment>
<evidence type="ECO:0000259" key="17">
    <source>
        <dbReference type="Pfam" id="PF02887"/>
    </source>
</evidence>
<dbReference type="GO" id="GO:0030955">
    <property type="term" value="F:potassium ion binding"/>
    <property type="evidence" value="ECO:0007669"/>
    <property type="project" value="UniProtKB-UniRule"/>
</dbReference>
<dbReference type="SUPFAM" id="SSF52935">
    <property type="entry name" value="PK C-terminal domain-like"/>
    <property type="match status" value="1"/>
</dbReference>
<evidence type="ECO:0000313" key="19">
    <source>
        <dbReference type="Proteomes" id="UP001204953"/>
    </source>
</evidence>
<evidence type="ECO:0000256" key="6">
    <source>
        <dbReference type="ARBA" id="ARBA00022679"/>
    </source>
</evidence>
<dbReference type="GO" id="GO:0016301">
    <property type="term" value="F:kinase activity"/>
    <property type="evidence" value="ECO:0007669"/>
    <property type="project" value="UniProtKB-KW"/>
</dbReference>
<keyword evidence="6 15" id="KW-0808">Transferase</keyword>
<evidence type="ECO:0000256" key="8">
    <source>
        <dbReference type="ARBA" id="ARBA00022741"/>
    </source>
</evidence>
<dbReference type="InterPro" id="IPR001697">
    <property type="entry name" value="Pyr_Knase"/>
</dbReference>
<evidence type="ECO:0000256" key="13">
    <source>
        <dbReference type="ARBA" id="ARBA00023317"/>
    </source>
</evidence>
<sequence length="481" mass="51949">MPNYNMRRTKIICTIGPATAARENLEILVEAGMNVARLNFSHGSHEFHGETIQNLREISQQQNKPLALLQDLCGPKIRLGTLPTEGIEVKAGEEITFVLQQEGNNINEIPLPIPTLFAMVRVGEPISINDGRVKLIVTGRDADSIRALVKIGGLLSTHKGVNLPETYLPVTSVTEKDLMDLRFGLQSGVDFVAVSFVRTAQDLEPVKRMIEAAGANTRVIAKIEKREAVESFEDILNVADGIMIARGDLGVEMPLHEVPMIQKQIIRRCNQAGKPVITATQMLESMISAPDPTRAEVTDVANSILDGTDAVMLSGETAVGQYPIAAVEMMHNIALRTEESLQEGFQKSVVSSEENASITDSVAEAACRIASKLVARGIMCNSSSGGAARLISKYRPKTPIIAFTPEKTTYHQLAISWGVQPYLVSAVKTAEEMLTNVINAALQMELAEHGDKVVITSGVPIGKSGTTSLIKVHTIGQSITA</sequence>
<evidence type="ECO:0000256" key="15">
    <source>
        <dbReference type="RuleBase" id="RU000504"/>
    </source>
</evidence>
<comment type="catalytic activity">
    <reaction evidence="15">
        <text>pyruvate + ATP = phosphoenolpyruvate + ADP + H(+)</text>
        <dbReference type="Rhea" id="RHEA:18157"/>
        <dbReference type="ChEBI" id="CHEBI:15361"/>
        <dbReference type="ChEBI" id="CHEBI:15378"/>
        <dbReference type="ChEBI" id="CHEBI:30616"/>
        <dbReference type="ChEBI" id="CHEBI:58702"/>
        <dbReference type="ChEBI" id="CHEBI:456216"/>
        <dbReference type="EC" id="2.7.1.40"/>
    </reaction>
</comment>
<keyword evidence="10" id="KW-0067">ATP-binding</keyword>
<keyword evidence="19" id="KW-1185">Reference proteome</keyword>
<keyword evidence="9 15" id="KW-0418">Kinase</keyword>
<evidence type="ECO:0000256" key="5">
    <source>
        <dbReference type="ARBA" id="ARBA00012142"/>
    </source>
</evidence>
<evidence type="ECO:0000259" key="16">
    <source>
        <dbReference type="Pfam" id="PF00224"/>
    </source>
</evidence>
<keyword evidence="7" id="KW-0479">Metal-binding</keyword>
<dbReference type="NCBIfam" id="TIGR01064">
    <property type="entry name" value="pyruv_kin"/>
    <property type="match status" value="1"/>
</dbReference>
<keyword evidence="12 15" id="KW-0324">Glycolysis</keyword>
<keyword evidence="8" id="KW-0547">Nucleotide-binding</keyword>
<dbReference type="EMBL" id="JAMZMM010000022">
    <property type="protein sequence ID" value="MCP2727651.1"/>
    <property type="molecule type" value="Genomic_DNA"/>
</dbReference>
<evidence type="ECO:0000256" key="12">
    <source>
        <dbReference type="ARBA" id="ARBA00023152"/>
    </source>
</evidence>
<dbReference type="Proteomes" id="UP001204953">
    <property type="component" value="Unassembled WGS sequence"/>
</dbReference>
<dbReference type="Pfam" id="PF00224">
    <property type="entry name" value="PK"/>
    <property type="match status" value="1"/>
</dbReference>
<comment type="cofactor">
    <cofactor evidence="2">
        <name>K(+)</name>
        <dbReference type="ChEBI" id="CHEBI:29103"/>
    </cofactor>
</comment>
<dbReference type="Gene3D" id="3.20.20.60">
    <property type="entry name" value="Phosphoenolpyruvate-binding domains"/>
    <property type="match status" value="1"/>
</dbReference>
<dbReference type="SUPFAM" id="SSF50800">
    <property type="entry name" value="PK beta-barrel domain-like"/>
    <property type="match status" value="1"/>
</dbReference>
<name>A0AAE3KLF5_9CYAN</name>
<evidence type="ECO:0000256" key="3">
    <source>
        <dbReference type="ARBA" id="ARBA00004997"/>
    </source>
</evidence>
<evidence type="ECO:0000256" key="2">
    <source>
        <dbReference type="ARBA" id="ARBA00001958"/>
    </source>
</evidence>
<evidence type="ECO:0000256" key="14">
    <source>
        <dbReference type="NCBIfam" id="TIGR01064"/>
    </source>
</evidence>
<evidence type="ECO:0000256" key="4">
    <source>
        <dbReference type="ARBA" id="ARBA00008663"/>
    </source>
</evidence>
<dbReference type="Gene3D" id="2.40.33.10">
    <property type="entry name" value="PK beta-barrel domain-like"/>
    <property type="match status" value="1"/>
</dbReference>
<dbReference type="InterPro" id="IPR015813">
    <property type="entry name" value="Pyrv/PenolPyrv_kinase-like_dom"/>
</dbReference>
<evidence type="ECO:0000256" key="11">
    <source>
        <dbReference type="ARBA" id="ARBA00022842"/>
    </source>
</evidence>
<dbReference type="EC" id="2.7.1.40" evidence="5 14"/>
<dbReference type="GO" id="GO:0000287">
    <property type="term" value="F:magnesium ion binding"/>
    <property type="evidence" value="ECO:0007669"/>
    <property type="project" value="UniProtKB-UniRule"/>
</dbReference>
<dbReference type="FunFam" id="3.20.20.60:FF:000025">
    <property type="entry name" value="Pyruvate kinase"/>
    <property type="match status" value="1"/>
</dbReference>
<evidence type="ECO:0000313" key="18">
    <source>
        <dbReference type="EMBL" id="MCP2727651.1"/>
    </source>
</evidence>
<evidence type="ECO:0000256" key="7">
    <source>
        <dbReference type="ARBA" id="ARBA00022723"/>
    </source>
</evidence>
<dbReference type="InterPro" id="IPR015806">
    <property type="entry name" value="Pyrv_Knase_insert_dom_sf"/>
</dbReference>
<keyword evidence="11 15" id="KW-0460">Magnesium</keyword>
<dbReference type="PRINTS" id="PR01050">
    <property type="entry name" value="PYRUVTKNASE"/>
</dbReference>
<dbReference type="NCBIfam" id="NF004978">
    <property type="entry name" value="PRK06354.1"/>
    <property type="match status" value="1"/>
</dbReference>
<organism evidence="18 19">
    <name type="scientific">Limnofasciculus baicalensis BBK-W-15</name>
    <dbReference type="NCBI Taxonomy" id="2699891"/>
    <lineage>
        <taxon>Bacteria</taxon>
        <taxon>Bacillati</taxon>
        <taxon>Cyanobacteriota</taxon>
        <taxon>Cyanophyceae</taxon>
        <taxon>Coleofasciculales</taxon>
        <taxon>Coleofasciculaceae</taxon>
        <taxon>Limnofasciculus</taxon>
        <taxon>Limnofasciculus baicalensis</taxon>
    </lineage>
</organism>
<dbReference type="Pfam" id="PF02887">
    <property type="entry name" value="PK_C"/>
    <property type="match status" value="1"/>
</dbReference>
<dbReference type="PANTHER" id="PTHR11817">
    <property type="entry name" value="PYRUVATE KINASE"/>
    <property type="match status" value="1"/>
</dbReference>
<evidence type="ECO:0000256" key="10">
    <source>
        <dbReference type="ARBA" id="ARBA00022840"/>
    </source>
</evidence>
<evidence type="ECO:0000256" key="9">
    <source>
        <dbReference type="ARBA" id="ARBA00022777"/>
    </source>
</evidence>
<protein>
    <recommendedName>
        <fullName evidence="5 14">Pyruvate kinase</fullName>
        <ecNumber evidence="5 14">2.7.1.40</ecNumber>
    </recommendedName>
</protein>
<comment type="similarity">
    <text evidence="4 15">Belongs to the pyruvate kinase family.</text>
</comment>
<dbReference type="SUPFAM" id="SSF51621">
    <property type="entry name" value="Phosphoenolpyruvate/pyruvate domain"/>
    <property type="match status" value="1"/>
</dbReference>
<comment type="pathway">
    <text evidence="3 15">Carbohydrate degradation; glycolysis; pyruvate from D-glyceraldehyde 3-phosphate: step 5/5.</text>
</comment>
<dbReference type="GO" id="GO:0005524">
    <property type="term" value="F:ATP binding"/>
    <property type="evidence" value="ECO:0007669"/>
    <property type="project" value="UniProtKB-KW"/>
</dbReference>
<dbReference type="NCBIfam" id="NF004491">
    <property type="entry name" value="PRK05826.1"/>
    <property type="match status" value="1"/>
</dbReference>
<dbReference type="InterPro" id="IPR015793">
    <property type="entry name" value="Pyrv_Knase_brl"/>
</dbReference>
<gene>
    <name evidence="18" type="primary">pyk</name>
    <name evidence="18" type="ORF">NJ959_04060</name>
</gene>
<dbReference type="GO" id="GO:0004743">
    <property type="term" value="F:pyruvate kinase activity"/>
    <property type="evidence" value="ECO:0007669"/>
    <property type="project" value="UniProtKB-UniRule"/>
</dbReference>
<evidence type="ECO:0000256" key="1">
    <source>
        <dbReference type="ARBA" id="ARBA00001946"/>
    </source>
</evidence>
<proteinExistence type="inferred from homology"/>
<dbReference type="InterPro" id="IPR011037">
    <property type="entry name" value="Pyrv_Knase-like_insert_dom_sf"/>
</dbReference>
<keyword evidence="13 18" id="KW-0670">Pyruvate</keyword>
<comment type="cofactor">
    <cofactor evidence="1">
        <name>Mg(2+)</name>
        <dbReference type="ChEBI" id="CHEBI:18420"/>
    </cofactor>
</comment>
<dbReference type="InterPro" id="IPR036918">
    <property type="entry name" value="Pyrv_Knase_C_sf"/>
</dbReference>
<reference evidence="18" key="1">
    <citation type="submission" date="2022-06" db="EMBL/GenBank/DDBJ databases">
        <title>New cyanobacteria of genus Symplocastrum in benthos of Lake Baikal.</title>
        <authorList>
            <person name="Sorokovikova E."/>
            <person name="Tikhonova I."/>
            <person name="Krasnopeev A."/>
            <person name="Evseev P."/>
            <person name="Gladkikh A."/>
            <person name="Belykh O."/>
        </authorList>
    </citation>
    <scope>NUCLEOTIDE SEQUENCE</scope>
    <source>
        <strain evidence="18">BBK-W-15</strain>
    </source>
</reference>
<dbReference type="AlphaFoldDB" id="A0AAE3KLF5"/>
<dbReference type="InterPro" id="IPR015795">
    <property type="entry name" value="Pyrv_Knase_C"/>
</dbReference>
<feature type="domain" description="Pyruvate kinase barrel" evidence="16">
    <location>
        <begin position="6"/>
        <end position="327"/>
    </location>
</feature>
<dbReference type="Gene3D" id="3.40.1380.20">
    <property type="entry name" value="Pyruvate kinase, C-terminal domain"/>
    <property type="match status" value="1"/>
</dbReference>
<dbReference type="InterPro" id="IPR040442">
    <property type="entry name" value="Pyrv_kinase-like_dom_sf"/>
</dbReference>